<reference evidence="2 3" key="1">
    <citation type="submission" date="2021-03" db="EMBL/GenBank/DDBJ databases">
        <title>Complete genome of Polaribacter_sp.G4M1.</title>
        <authorList>
            <person name="Jeong S.W."/>
            <person name="Bae J.W."/>
        </authorList>
    </citation>
    <scope>NUCLEOTIDE SEQUENCE [LARGE SCALE GENOMIC DNA]</scope>
    <source>
        <strain evidence="2 3">G4M1</strain>
    </source>
</reference>
<dbReference type="EMBL" id="CP071795">
    <property type="protein sequence ID" value="QTD39316.1"/>
    <property type="molecule type" value="Genomic_DNA"/>
</dbReference>
<keyword evidence="3" id="KW-1185">Reference proteome</keyword>
<protein>
    <submittedName>
        <fullName evidence="2">Type IV toxin-antitoxin system AbiEi family antitoxin</fullName>
    </submittedName>
</protein>
<dbReference type="Pfam" id="PF09407">
    <property type="entry name" value="AbiEi_1"/>
    <property type="match status" value="1"/>
</dbReference>
<gene>
    <name evidence="2" type="ORF">JL193_07860</name>
</gene>
<accession>A0ABX7T268</accession>
<dbReference type="InterPro" id="IPR018547">
    <property type="entry name" value="AbiEi_C"/>
</dbReference>
<proteinExistence type="predicted"/>
<evidence type="ECO:0000259" key="1">
    <source>
        <dbReference type="Pfam" id="PF09407"/>
    </source>
</evidence>
<dbReference type="Proteomes" id="UP000663935">
    <property type="component" value="Chromosome"/>
</dbReference>
<organism evidence="2 3">
    <name type="scientific">Polaribacter batillariae</name>
    <dbReference type="NCBI Taxonomy" id="2808900"/>
    <lineage>
        <taxon>Bacteria</taxon>
        <taxon>Pseudomonadati</taxon>
        <taxon>Bacteroidota</taxon>
        <taxon>Flavobacteriia</taxon>
        <taxon>Flavobacteriales</taxon>
        <taxon>Flavobacteriaceae</taxon>
    </lineage>
</organism>
<evidence type="ECO:0000313" key="3">
    <source>
        <dbReference type="Proteomes" id="UP000663935"/>
    </source>
</evidence>
<evidence type="ECO:0000313" key="2">
    <source>
        <dbReference type="EMBL" id="QTD39316.1"/>
    </source>
</evidence>
<feature type="domain" description="AbiEi antitoxin C-terminal" evidence="1">
    <location>
        <begin position="11"/>
        <end position="143"/>
    </location>
</feature>
<name>A0ABX7T268_9FLAO</name>
<sequence>MPVQLFSSKLFQYLKRDYYLCFYSAAKFHGAGQQQVQRDYVMTDKAFSNIKKSSLDIHFFTTSKWPSKNIVEKKSDAGIFKISSPALTAVDLIHHQNKLGGINRMLAILEELSEELTKNDIEELLSWYPHKCTLQRFVFLLEELEVEEILLKPIMQHLKKAKYFPVLLSPKSKQKAGAVDNEWKVDINVKLESDL</sequence>